<gene>
    <name evidence="7" type="ORF">BDY21DRAFT_350012</name>
</gene>
<dbReference type="GO" id="GO:0000398">
    <property type="term" value="P:mRNA splicing, via spliceosome"/>
    <property type="evidence" value="ECO:0007669"/>
    <property type="project" value="TreeGrafter"/>
</dbReference>
<dbReference type="GO" id="GO:0005737">
    <property type="term" value="C:cytoplasm"/>
    <property type="evidence" value="ECO:0007669"/>
    <property type="project" value="UniProtKB-SubCell"/>
</dbReference>
<dbReference type="SUPFAM" id="SSF50978">
    <property type="entry name" value="WD40 repeat-like"/>
    <property type="match status" value="1"/>
</dbReference>
<dbReference type="InterPro" id="IPR036322">
    <property type="entry name" value="WD40_repeat_dom_sf"/>
</dbReference>
<dbReference type="Gene3D" id="2.130.10.10">
    <property type="entry name" value="YVTN repeat-like/Quinoprotein amine dehydrogenase"/>
    <property type="match status" value="1"/>
</dbReference>
<dbReference type="InterPro" id="IPR051980">
    <property type="entry name" value="WD_repeat_MORG1"/>
</dbReference>
<dbReference type="PROSITE" id="PS00678">
    <property type="entry name" value="WD_REPEATS_1"/>
    <property type="match status" value="1"/>
</dbReference>
<keyword evidence="4" id="KW-0677">Repeat</keyword>
<comment type="subcellular location">
    <subcellularLocation>
        <location evidence="1">Cytoplasm</location>
    </subcellularLocation>
</comment>
<evidence type="ECO:0000256" key="4">
    <source>
        <dbReference type="ARBA" id="ARBA00022737"/>
    </source>
</evidence>
<dbReference type="InterPro" id="IPR001680">
    <property type="entry name" value="WD40_rpt"/>
</dbReference>
<proteinExistence type="inferred from homology"/>
<feature type="repeat" description="WD" evidence="6">
    <location>
        <begin position="104"/>
        <end position="139"/>
    </location>
</feature>
<dbReference type="EMBL" id="MU001686">
    <property type="protein sequence ID" value="KAF2455670.1"/>
    <property type="molecule type" value="Genomic_DNA"/>
</dbReference>
<dbReference type="Pfam" id="PF00400">
    <property type="entry name" value="WD40"/>
    <property type="match status" value="4"/>
</dbReference>
<dbReference type="InterPro" id="IPR015943">
    <property type="entry name" value="WD40/YVTN_repeat-like_dom_sf"/>
</dbReference>
<dbReference type="AlphaFoldDB" id="A0A6A6NV70"/>
<dbReference type="PROSITE" id="PS50294">
    <property type="entry name" value="WD_REPEATS_REGION"/>
    <property type="match status" value="3"/>
</dbReference>
<evidence type="ECO:0000313" key="7">
    <source>
        <dbReference type="EMBL" id="KAF2455670.1"/>
    </source>
</evidence>
<protein>
    <submittedName>
        <fullName evidence="7">WD40-repeat-containing domain protein</fullName>
    </submittedName>
</protein>
<accession>A0A6A6NV70</accession>
<evidence type="ECO:0000256" key="3">
    <source>
        <dbReference type="ARBA" id="ARBA00022574"/>
    </source>
</evidence>
<evidence type="ECO:0000256" key="2">
    <source>
        <dbReference type="ARBA" id="ARBA00022490"/>
    </source>
</evidence>
<dbReference type="GO" id="GO:0071013">
    <property type="term" value="C:catalytic step 2 spliceosome"/>
    <property type="evidence" value="ECO:0007669"/>
    <property type="project" value="TreeGrafter"/>
</dbReference>
<evidence type="ECO:0000256" key="1">
    <source>
        <dbReference type="ARBA" id="ARBA00004496"/>
    </source>
</evidence>
<reference evidence="7" key="1">
    <citation type="journal article" date="2020" name="Stud. Mycol.">
        <title>101 Dothideomycetes genomes: a test case for predicting lifestyles and emergence of pathogens.</title>
        <authorList>
            <person name="Haridas S."/>
            <person name="Albert R."/>
            <person name="Binder M."/>
            <person name="Bloem J."/>
            <person name="Labutti K."/>
            <person name="Salamov A."/>
            <person name="Andreopoulos B."/>
            <person name="Baker S."/>
            <person name="Barry K."/>
            <person name="Bills G."/>
            <person name="Bluhm B."/>
            <person name="Cannon C."/>
            <person name="Castanera R."/>
            <person name="Culley D."/>
            <person name="Daum C."/>
            <person name="Ezra D."/>
            <person name="Gonzalez J."/>
            <person name="Henrissat B."/>
            <person name="Kuo A."/>
            <person name="Liang C."/>
            <person name="Lipzen A."/>
            <person name="Lutzoni F."/>
            <person name="Magnuson J."/>
            <person name="Mondo S."/>
            <person name="Nolan M."/>
            <person name="Ohm R."/>
            <person name="Pangilinan J."/>
            <person name="Park H.-J."/>
            <person name="Ramirez L."/>
            <person name="Alfaro M."/>
            <person name="Sun H."/>
            <person name="Tritt A."/>
            <person name="Yoshinaga Y."/>
            <person name="Zwiers L.-H."/>
            <person name="Turgeon B."/>
            <person name="Goodwin S."/>
            <person name="Spatafora J."/>
            <person name="Crous P."/>
            <person name="Grigoriev I."/>
        </authorList>
    </citation>
    <scope>NUCLEOTIDE SEQUENCE</scope>
    <source>
        <strain evidence="7">ATCC 16933</strain>
    </source>
</reference>
<dbReference type="Proteomes" id="UP000799766">
    <property type="component" value="Unassembled WGS sequence"/>
</dbReference>
<keyword evidence="2" id="KW-0963">Cytoplasm</keyword>
<dbReference type="PRINTS" id="PR00320">
    <property type="entry name" value="GPROTEINBRPT"/>
</dbReference>
<dbReference type="SMART" id="SM00320">
    <property type="entry name" value="WD40"/>
    <property type="match status" value="7"/>
</dbReference>
<organism evidence="7 8">
    <name type="scientific">Lineolata rhizophorae</name>
    <dbReference type="NCBI Taxonomy" id="578093"/>
    <lineage>
        <taxon>Eukaryota</taxon>
        <taxon>Fungi</taxon>
        <taxon>Dikarya</taxon>
        <taxon>Ascomycota</taxon>
        <taxon>Pezizomycotina</taxon>
        <taxon>Dothideomycetes</taxon>
        <taxon>Dothideomycetes incertae sedis</taxon>
        <taxon>Lineolatales</taxon>
        <taxon>Lineolataceae</taxon>
        <taxon>Lineolata</taxon>
    </lineage>
</organism>
<sequence>MATQEDFPRDRLGVLTGHNGSVHAVTYSAGLAQYLLTGSSDRTIRLFNPARASTSSALIQTYSAHGYDVLDLSVSADNARFASVGGDRAVLLWDVASGATLRRFRGHAARVNACAFGGEGDGVLVSGSYDGTVRLWDVRAQGGREMMCLGEARDSVSAVRVVGADIVAASVDGRVRTYDVRMGELTVDVIGHPVTSLTPTKRAESLLVSSLDSTLRLLDRASGKLLQAYTTSSDSPHLFQNTSYRVRSALGCDENVVLSGSENGVVAVWDVMDGSRPKYVLRHAEGGLERGAAADEAGRKSAKRSVVSAVAFCPARREWVSAGGDGNVVVWGDAGGA</sequence>
<keyword evidence="3 6" id="KW-0853">WD repeat</keyword>
<feature type="repeat" description="WD" evidence="6">
    <location>
        <begin position="15"/>
        <end position="48"/>
    </location>
</feature>
<dbReference type="OrthoDB" id="1068471at2759"/>
<dbReference type="CDD" id="cd00200">
    <property type="entry name" value="WD40"/>
    <property type="match status" value="1"/>
</dbReference>
<name>A0A6A6NV70_9PEZI</name>
<evidence type="ECO:0000256" key="5">
    <source>
        <dbReference type="ARBA" id="ARBA00038145"/>
    </source>
</evidence>
<dbReference type="InterPro" id="IPR019775">
    <property type="entry name" value="WD40_repeat_CS"/>
</dbReference>
<feature type="repeat" description="WD" evidence="6">
    <location>
        <begin position="62"/>
        <end position="103"/>
    </location>
</feature>
<dbReference type="PANTHER" id="PTHR22842">
    <property type="entry name" value="WD40 REPEAT PROTEIN"/>
    <property type="match status" value="1"/>
</dbReference>
<keyword evidence="8" id="KW-1185">Reference proteome</keyword>
<dbReference type="PROSITE" id="PS50082">
    <property type="entry name" value="WD_REPEATS_2"/>
    <property type="match status" value="3"/>
</dbReference>
<evidence type="ECO:0000256" key="6">
    <source>
        <dbReference type="PROSITE-ProRule" id="PRU00221"/>
    </source>
</evidence>
<comment type="similarity">
    <text evidence="5">Belongs to the WD repeat MORG1 family.</text>
</comment>
<dbReference type="PANTHER" id="PTHR22842:SF3">
    <property type="entry name" value="WD REPEAT DOMAIN-CONTAINING PROTEIN 83"/>
    <property type="match status" value="1"/>
</dbReference>
<dbReference type="InterPro" id="IPR020472">
    <property type="entry name" value="WD40_PAC1"/>
</dbReference>
<evidence type="ECO:0000313" key="8">
    <source>
        <dbReference type="Proteomes" id="UP000799766"/>
    </source>
</evidence>